<keyword evidence="1" id="KW-0812">Transmembrane</keyword>
<evidence type="ECO:0000256" key="1">
    <source>
        <dbReference type="SAM" id="Phobius"/>
    </source>
</evidence>
<dbReference type="PROSITE" id="PS51257">
    <property type="entry name" value="PROKAR_LIPOPROTEIN"/>
    <property type="match status" value="1"/>
</dbReference>
<dbReference type="InterPro" id="IPR006976">
    <property type="entry name" value="VanZ-like"/>
</dbReference>
<proteinExistence type="predicted"/>
<dbReference type="EMBL" id="CP155571">
    <property type="protein sequence ID" value="XFO74130.1"/>
    <property type="molecule type" value="Genomic_DNA"/>
</dbReference>
<reference evidence="3" key="1">
    <citation type="submission" date="2024-05" db="EMBL/GenBank/DDBJ databases">
        <title>Isolation and characterization of Sporomusa carbonis sp. nov., a carboxydotrophic hydrogenogen in the genus of Sporomusa isolated from a charcoal burning pile.</title>
        <authorList>
            <person name="Boeer T."/>
            <person name="Rosenbaum F."/>
            <person name="Eysell L."/>
            <person name="Mueller V."/>
            <person name="Daniel R."/>
            <person name="Poehlein A."/>
        </authorList>
    </citation>
    <scope>NUCLEOTIDE SEQUENCE [LARGE SCALE GENOMIC DNA]</scope>
    <source>
        <strain evidence="3">DSM 3132</strain>
    </source>
</reference>
<keyword evidence="1" id="KW-1133">Transmembrane helix</keyword>
<evidence type="ECO:0000313" key="4">
    <source>
        <dbReference type="Proteomes" id="UP000216052"/>
    </source>
</evidence>
<evidence type="ECO:0000259" key="2">
    <source>
        <dbReference type="Pfam" id="PF04892"/>
    </source>
</evidence>
<sequence length="165" mass="18444">MEQNRNGKTKYLMLHWILILIWISCIFSFSAQPARNSNGLSLKVTKVIITAAAFVMPIQRDAGTIERLAVKYNGRVRKIAHSMIYFLLGLLLTRTLKLSGIKGKKIYFFALLFSLAYAVSDELHQVFVAAGRSGQISDVLLDTAGATMGIGIYWLFSGNRNKELL</sequence>
<dbReference type="Proteomes" id="UP000216052">
    <property type="component" value="Chromosome"/>
</dbReference>
<protein>
    <recommendedName>
        <fullName evidence="2">VanZ-like domain-containing protein</fullName>
    </recommendedName>
</protein>
<feature type="transmembrane region" description="Helical" evidence="1">
    <location>
        <begin position="139"/>
        <end position="156"/>
    </location>
</feature>
<name>A0ABZ3J7I3_SPOA4</name>
<keyword evidence="1" id="KW-0472">Membrane</keyword>
<dbReference type="NCBIfam" id="NF037970">
    <property type="entry name" value="vanZ_1"/>
    <property type="match status" value="1"/>
</dbReference>
<organism evidence="3 4">
    <name type="scientific">Sporomusa acidovorans (strain ATCC 49682 / DSM 3132 / Mol)</name>
    <dbReference type="NCBI Taxonomy" id="1123286"/>
    <lineage>
        <taxon>Bacteria</taxon>
        <taxon>Bacillati</taxon>
        <taxon>Bacillota</taxon>
        <taxon>Negativicutes</taxon>
        <taxon>Selenomonadales</taxon>
        <taxon>Sporomusaceae</taxon>
        <taxon>Sporomusa</taxon>
    </lineage>
</organism>
<feature type="transmembrane region" description="Helical" evidence="1">
    <location>
        <begin position="106"/>
        <end position="127"/>
    </location>
</feature>
<gene>
    <name evidence="3" type="ORF">SPACI_042390</name>
</gene>
<dbReference type="Pfam" id="PF04892">
    <property type="entry name" value="VanZ"/>
    <property type="match status" value="1"/>
</dbReference>
<keyword evidence="4" id="KW-1185">Reference proteome</keyword>
<dbReference type="PIRSF" id="PIRSF019083">
    <property type="entry name" value="UCP019083_VanZ"/>
    <property type="match status" value="1"/>
</dbReference>
<dbReference type="RefSeq" id="WP_093793071.1">
    <property type="nucleotide sequence ID" value="NZ_CP155571.1"/>
</dbReference>
<feature type="domain" description="VanZ-like" evidence="2">
    <location>
        <begin position="16"/>
        <end position="156"/>
    </location>
</feature>
<accession>A0ABZ3J7I3</accession>
<evidence type="ECO:0000313" key="3">
    <source>
        <dbReference type="EMBL" id="XFO74130.1"/>
    </source>
</evidence>
<feature type="transmembrane region" description="Helical" evidence="1">
    <location>
        <begin position="12"/>
        <end position="34"/>
    </location>
</feature>
<dbReference type="InterPro" id="IPR016747">
    <property type="entry name" value="Phosphotransbutyrylase"/>
</dbReference>
<feature type="transmembrane region" description="Helical" evidence="1">
    <location>
        <begin position="79"/>
        <end position="100"/>
    </location>
</feature>